<dbReference type="InterPro" id="IPR000531">
    <property type="entry name" value="Beta-barrel_TonB"/>
</dbReference>
<comment type="similarity">
    <text evidence="2 10 11">Belongs to the TonB-dependent receptor family.</text>
</comment>
<evidence type="ECO:0000256" key="10">
    <source>
        <dbReference type="PROSITE-ProRule" id="PRU01360"/>
    </source>
</evidence>
<reference evidence="15 16" key="1">
    <citation type="submission" date="2023-07" db="EMBL/GenBank/DDBJ databases">
        <title>Functional and genomic diversity of the sorghum phyllosphere microbiome.</title>
        <authorList>
            <person name="Shade A."/>
        </authorList>
    </citation>
    <scope>NUCLEOTIDE SEQUENCE [LARGE SCALE GENOMIC DNA]</scope>
    <source>
        <strain evidence="15 16">SORGH_AS_0887</strain>
    </source>
</reference>
<evidence type="ECO:0000259" key="14">
    <source>
        <dbReference type="Pfam" id="PF07715"/>
    </source>
</evidence>
<evidence type="ECO:0000256" key="5">
    <source>
        <dbReference type="ARBA" id="ARBA00022692"/>
    </source>
</evidence>
<dbReference type="InterPro" id="IPR010105">
    <property type="entry name" value="TonB_sidphr_rcpt"/>
</dbReference>
<dbReference type="SUPFAM" id="SSF56935">
    <property type="entry name" value="Porins"/>
    <property type="match status" value="1"/>
</dbReference>
<evidence type="ECO:0000256" key="8">
    <source>
        <dbReference type="ARBA" id="ARBA00023170"/>
    </source>
</evidence>
<dbReference type="NCBIfam" id="TIGR01783">
    <property type="entry name" value="TonB-siderophor"/>
    <property type="match status" value="1"/>
</dbReference>
<evidence type="ECO:0000256" key="7">
    <source>
        <dbReference type="ARBA" id="ARBA00023136"/>
    </source>
</evidence>
<dbReference type="PANTHER" id="PTHR32552:SF82">
    <property type="entry name" value="FCUA PROTEIN"/>
    <property type="match status" value="1"/>
</dbReference>
<feature type="domain" description="TonB-dependent receptor plug" evidence="14">
    <location>
        <begin position="70"/>
        <end position="167"/>
    </location>
</feature>
<evidence type="ECO:0000256" key="4">
    <source>
        <dbReference type="ARBA" id="ARBA00022452"/>
    </source>
</evidence>
<evidence type="ECO:0000256" key="1">
    <source>
        <dbReference type="ARBA" id="ARBA00004571"/>
    </source>
</evidence>
<keyword evidence="8 15" id="KW-0675">Receptor</keyword>
<dbReference type="RefSeq" id="WP_307004621.1">
    <property type="nucleotide sequence ID" value="NZ_JAUTBK010000002.1"/>
</dbReference>
<feature type="domain" description="TonB-dependent receptor-like beta-barrel" evidence="13">
    <location>
        <begin position="273"/>
        <end position="684"/>
    </location>
</feature>
<dbReference type="Pfam" id="PF07715">
    <property type="entry name" value="Plug"/>
    <property type="match status" value="1"/>
</dbReference>
<evidence type="ECO:0000256" key="11">
    <source>
        <dbReference type="RuleBase" id="RU003357"/>
    </source>
</evidence>
<dbReference type="Gene3D" id="2.40.170.20">
    <property type="entry name" value="TonB-dependent receptor, beta-barrel domain"/>
    <property type="match status" value="1"/>
</dbReference>
<evidence type="ECO:0000259" key="13">
    <source>
        <dbReference type="Pfam" id="PF00593"/>
    </source>
</evidence>
<evidence type="ECO:0000313" key="15">
    <source>
        <dbReference type="EMBL" id="MDQ1210066.1"/>
    </source>
</evidence>
<dbReference type="CDD" id="cd01347">
    <property type="entry name" value="ligand_gated_channel"/>
    <property type="match status" value="1"/>
</dbReference>
<feature type="chain" id="PRO_5045370751" evidence="12">
    <location>
        <begin position="27"/>
        <end position="715"/>
    </location>
</feature>
<dbReference type="Proteomes" id="UP001233360">
    <property type="component" value="Unassembled WGS sequence"/>
</dbReference>
<feature type="signal peptide" evidence="12">
    <location>
        <begin position="1"/>
        <end position="26"/>
    </location>
</feature>
<dbReference type="InterPro" id="IPR037066">
    <property type="entry name" value="Plug_dom_sf"/>
</dbReference>
<dbReference type="Gene3D" id="2.170.130.10">
    <property type="entry name" value="TonB-dependent receptor, plug domain"/>
    <property type="match status" value="1"/>
</dbReference>
<keyword evidence="9 10" id="KW-0998">Cell outer membrane</keyword>
<dbReference type="EMBL" id="JAUTBK010000002">
    <property type="protein sequence ID" value="MDQ1210066.1"/>
    <property type="molecule type" value="Genomic_DNA"/>
</dbReference>
<keyword evidence="12" id="KW-0732">Signal</keyword>
<dbReference type="InterPro" id="IPR036942">
    <property type="entry name" value="Beta-barrel_TonB_sf"/>
</dbReference>
<comment type="caution">
    <text evidence="15">The sequence shown here is derived from an EMBL/GenBank/DDBJ whole genome shotgun (WGS) entry which is preliminary data.</text>
</comment>
<evidence type="ECO:0000256" key="12">
    <source>
        <dbReference type="SAM" id="SignalP"/>
    </source>
</evidence>
<gene>
    <name evidence="15" type="ORF">QE380_002989</name>
</gene>
<keyword evidence="16" id="KW-1185">Reference proteome</keyword>
<protein>
    <submittedName>
        <fullName evidence="15">Iron complex outermembrane receptor protein</fullName>
    </submittedName>
</protein>
<name>A0ABU0UZV8_ACIBI</name>
<comment type="subcellular location">
    <subcellularLocation>
        <location evidence="1 10">Cell outer membrane</location>
        <topology evidence="1 10">Multi-pass membrane protein</topology>
    </subcellularLocation>
</comment>
<dbReference type="InterPro" id="IPR012910">
    <property type="entry name" value="Plug_dom"/>
</dbReference>
<keyword evidence="5 10" id="KW-0812">Transmembrane</keyword>
<keyword evidence="7 10" id="KW-0472">Membrane</keyword>
<evidence type="ECO:0000256" key="9">
    <source>
        <dbReference type="ARBA" id="ARBA00023237"/>
    </source>
</evidence>
<proteinExistence type="inferred from homology"/>
<sequence>MNTSIHFKKATLSISITLLLTQNIFAGENTQSAQQLPTIIVKAEATDNTTLSNGQVTKKSQVGMLGDKDTMDIPFNVTSYTAQYIQDQHATSIAKALKNEPSVRSVFSGNGLGEYFNIRGFYTQSHEMAWNGLFGLVPHNRIPTEFLERVEVFRGTSALLNGMSLGGAVGGVINVVPKRAGEQDLTRVTATYTSDSNLGLHLDVGRRFGAEKQFGIRVNALKSGGDTVLDGQEEDRALGSIALDYKGDRLRASLDLYDINEKVDGGMPLMVSFASADIPKAPDSKINTQPGSYAHTKAKGLIANVQYDFLNDWTAYATAGTKKQKSHGVIANNALGMAAQPNGDYTAISRMNANDTDVNAVETGVRGTFTTGQIKHQLVLSGNTIDQNTYMGLSVGSPWQSNIYNPKPGTNAVRPANVPKISETKLSSVALADTLSVLQDKYQLILGLREQRVESQSFSINPATNALNPAYKESALTPAVGVVLKPWGNHLSLYANYIEGLSQGDTVSDTTAANVNTVFKPYKSKQFEIGTKWDLGNFRNTLSFYQITKPSLIKNTTTNIYSDDGEQRNRGVEWTTVGDLVDHLRLLGGVSYLDAKYTKTAGGVYQGNDVMGIPHWQSNLGVEWDLPVQPNLTLTANSVYTGSMYADNANTQKLPDWIIFDLGARYATVIAQRNVVFRGGIDNVFDKKHWAGVWNGYVGVGGDPRTYKLSMQIDF</sequence>
<dbReference type="PROSITE" id="PS52016">
    <property type="entry name" value="TONB_DEPENDENT_REC_3"/>
    <property type="match status" value="1"/>
</dbReference>
<keyword evidence="6 11" id="KW-0798">TonB box</keyword>
<keyword evidence="3 10" id="KW-0813">Transport</keyword>
<evidence type="ECO:0000313" key="16">
    <source>
        <dbReference type="Proteomes" id="UP001233360"/>
    </source>
</evidence>
<dbReference type="Pfam" id="PF00593">
    <property type="entry name" value="TonB_dep_Rec_b-barrel"/>
    <property type="match status" value="1"/>
</dbReference>
<keyword evidence="4 10" id="KW-1134">Transmembrane beta strand</keyword>
<dbReference type="PANTHER" id="PTHR32552">
    <property type="entry name" value="FERRICHROME IRON RECEPTOR-RELATED"/>
    <property type="match status" value="1"/>
</dbReference>
<accession>A0ABU0UZV8</accession>
<evidence type="ECO:0000256" key="6">
    <source>
        <dbReference type="ARBA" id="ARBA00023077"/>
    </source>
</evidence>
<dbReference type="InterPro" id="IPR039426">
    <property type="entry name" value="TonB-dep_rcpt-like"/>
</dbReference>
<organism evidence="15 16">
    <name type="scientific">Acinetobacter baylyi</name>
    <dbReference type="NCBI Taxonomy" id="202950"/>
    <lineage>
        <taxon>Bacteria</taxon>
        <taxon>Pseudomonadati</taxon>
        <taxon>Pseudomonadota</taxon>
        <taxon>Gammaproteobacteria</taxon>
        <taxon>Moraxellales</taxon>
        <taxon>Moraxellaceae</taxon>
        <taxon>Acinetobacter</taxon>
    </lineage>
</organism>
<evidence type="ECO:0000256" key="3">
    <source>
        <dbReference type="ARBA" id="ARBA00022448"/>
    </source>
</evidence>
<evidence type="ECO:0000256" key="2">
    <source>
        <dbReference type="ARBA" id="ARBA00009810"/>
    </source>
</evidence>